<name>A0A072VKC7_MEDTR</name>
<evidence type="ECO:0000313" key="3">
    <source>
        <dbReference type="Proteomes" id="UP000002051"/>
    </source>
</evidence>
<dbReference type="Proteomes" id="UP000002051">
    <property type="component" value="Unassembled WGS sequence"/>
</dbReference>
<reference evidence="1 3" key="2">
    <citation type="journal article" date="2014" name="BMC Genomics">
        <title>An improved genome release (version Mt4.0) for the model legume Medicago truncatula.</title>
        <authorList>
            <person name="Tang H."/>
            <person name="Krishnakumar V."/>
            <person name="Bidwell S."/>
            <person name="Rosen B."/>
            <person name="Chan A."/>
            <person name="Zhou S."/>
            <person name="Gentzbittel L."/>
            <person name="Childs K.L."/>
            <person name="Yandell M."/>
            <person name="Gundlach H."/>
            <person name="Mayer K.F."/>
            <person name="Schwartz D.C."/>
            <person name="Town C.D."/>
        </authorList>
    </citation>
    <scope>GENOME REANNOTATION</scope>
    <source>
        <strain evidence="1">A17</strain>
        <strain evidence="2 3">cv. Jemalong A17</strain>
    </source>
</reference>
<evidence type="ECO:0000313" key="1">
    <source>
        <dbReference type="EMBL" id="KEH42464.1"/>
    </source>
</evidence>
<dbReference type="AlphaFoldDB" id="A0A072VKC7"/>
<dbReference type="EnsemblPlants" id="KEH42464">
    <property type="protein sequence ID" value="KEH42464"/>
    <property type="gene ID" value="MTR_1g069485"/>
</dbReference>
<accession>A0A072VKC7</accession>
<reference evidence="2" key="3">
    <citation type="submission" date="2015-04" db="UniProtKB">
        <authorList>
            <consortium name="EnsemblPlants"/>
        </authorList>
    </citation>
    <scope>IDENTIFICATION</scope>
    <source>
        <strain evidence="2">cv. Jemalong A17</strain>
    </source>
</reference>
<organism evidence="1 3">
    <name type="scientific">Medicago truncatula</name>
    <name type="common">Barrel medic</name>
    <name type="synonym">Medicago tribuloides</name>
    <dbReference type="NCBI Taxonomy" id="3880"/>
    <lineage>
        <taxon>Eukaryota</taxon>
        <taxon>Viridiplantae</taxon>
        <taxon>Streptophyta</taxon>
        <taxon>Embryophyta</taxon>
        <taxon>Tracheophyta</taxon>
        <taxon>Spermatophyta</taxon>
        <taxon>Magnoliopsida</taxon>
        <taxon>eudicotyledons</taxon>
        <taxon>Gunneridae</taxon>
        <taxon>Pentapetalae</taxon>
        <taxon>rosids</taxon>
        <taxon>fabids</taxon>
        <taxon>Fabales</taxon>
        <taxon>Fabaceae</taxon>
        <taxon>Papilionoideae</taxon>
        <taxon>50 kb inversion clade</taxon>
        <taxon>NPAAA clade</taxon>
        <taxon>Hologalegina</taxon>
        <taxon>IRL clade</taxon>
        <taxon>Trifolieae</taxon>
        <taxon>Medicago</taxon>
    </lineage>
</organism>
<proteinExistence type="predicted"/>
<sequence length="80" mass="8615">MITKSSIMLGLGESDDEVKETTMDIPKSVFAVKEYVSLTNLLSGKNMGSLSVFCYVASGPLFGSLGKFSHQVFDIVAEDC</sequence>
<keyword evidence="3" id="KW-1185">Reference proteome</keyword>
<dbReference type="HOGENOM" id="CLU_175400_0_0_1"/>
<gene>
    <name evidence="1" type="ordered locus">MTR_1g069485</name>
</gene>
<reference evidence="1 3" key="1">
    <citation type="journal article" date="2011" name="Nature">
        <title>The Medicago genome provides insight into the evolution of rhizobial symbioses.</title>
        <authorList>
            <person name="Young N.D."/>
            <person name="Debelle F."/>
            <person name="Oldroyd G.E."/>
            <person name="Geurts R."/>
            <person name="Cannon S.B."/>
            <person name="Udvardi M.K."/>
            <person name="Benedito V.A."/>
            <person name="Mayer K.F."/>
            <person name="Gouzy J."/>
            <person name="Schoof H."/>
            <person name="Van de Peer Y."/>
            <person name="Proost S."/>
            <person name="Cook D.R."/>
            <person name="Meyers B.C."/>
            <person name="Spannagl M."/>
            <person name="Cheung F."/>
            <person name="De Mita S."/>
            <person name="Krishnakumar V."/>
            <person name="Gundlach H."/>
            <person name="Zhou S."/>
            <person name="Mudge J."/>
            <person name="Bharti A.K."/>
            <person name="Murray J.D."/>
            <person name="Naoumkina M.A."/>
            <person name="Rosen B."/>
            <person name="Silverstein K.A."/>
            <person name="Tang H."/>
            <person name="Rombauts S."/>
            <person name="Zhao P.X."/>
            <person name="Zhou P."/>
            <person name="Barbe V."/>
            <person name="Bardou P."/>
            <person name="Bechner M."/>
            <person name="Bellec A."/>
            <person name="Berger A."/>
            <person name="Berges H."/>
            <person name="Bidwell S."/>
            <person name="Bisseling T."/>
            <person name="Choisne N."/>
            <person name="Couloux A."/>
            <person name="Denny R."/>
            <person name="Deshpande S."/>
            <person name="Dai X."/>
            <person name="Doyle J.J."/>
            <person name="Dudez A.M."/>
            <person name="Farmer A.D."/>
            <person name="Fouteau S."/>
            <person name="Franken C."/>
            <person name="Gibelin C."/>
            <person name="Gish J."/>
            <person name="Goldstein S."/>
            <person name="Gonzalez A.J."/>
            <person name="Green P.J."/>
            <person name="Hallab A."/>
            <person name="Hartog M."/>
            <person name="Hua A."/>
            <person name="Humphray S.J."/>
            <person name="Jeong D.H."/>
            <person name="Jing Y."/>
            <person name="Jocker A."/>
            <person name="Kenton S.M."/>
            <person name="Kim D.J."/>
            <person name="Klee K."/>
            <person name="Lai H."/>
            <person name="Lang C."/>
            <person name="Lin S."/>
            <person name="Macmil S.L."/>
            <person name="Magdelenat G."/>
            <person name="Matthews L."/>
            <person name="McCorrison J."/>
            <person name="Monaghan E.L."/>
            <person name="Mun J.H."/>
            <person name="Najar F.Z."/>
            <person name="Nicholson C."/>
            <person name="Noirot C."/>
            <person name="O'Bleness M."/>
            <person name="Paule C.R."/>
            <person name="Poulain J."/>
            <person name="Prion F."/>
            <person name="Qin B."/>
            <person name="Qu C."/>
            <person name="Retzel E.F."/>
            <person name="Riddle C."/>
            <person name="Sallet E."/>
            <person name="Samain S."/>
            <person name="Samson N."/>
            <person name="Sanders I."/>
            <person name="Saurat O."/>
            <person name="Scarpelli C."/>
            <person name="Schiex T."/>
            <person name="Segurens B."/>
            <person name="Severin A.J."/>
            <person name="Sherrier D.J."/>
            <person name="Shi R."/>
            <person name="Sims S."/>
            <person name="Singer S.R."/>
            <person name="Sinharoy S."/>
            <person name="Sterck L."/>
            <person name="Viollet A."/>
            <person name="Wang B.B."/>
            <person name="Wang K."/>
            <person name="Wang M."/>
            <person name="Wang X."/>
            <person name="Warfsmann J."/>
            <person name="Weissenbach J."/>
            <person name="White D.D."/>
            <person name="White J.D."/>
            <person name="Wiley G.B."/>
            <person name="Wincker P."/>
            <person name="Xing Y."/>
            <person name="Yang L."/>
            <person name="Yao Z."/>
            <person name="Ying F."/>
            <person name="Zhai J."/>
            <person name="Zhou L."/>
            <person name="Zuber A."/>
            <person name="Denarie J."/>
            <person name="Dixon R.A."/>
            <person name="May G.D."/>
            <person name="Schwartz D.C."/>
            <person name="Rogers J."/>
            <person name="Quetier F."/>
            <person name="Town C.D."/>
            <person name="Roe B.A."/>
        </authorList>
    </citation>
    <scope>NUCLEOTIDE SEQUENCE [LARGE SCALE GENOMIC DNA]</scope>
    <source>
        <strain evidence="1">A17</strain>
        <strain evidence="2 3">cv. Jemalong A17</strain>
    </source>
</reference>
<dbReference type="EMBL" id="CM001217">
    <property type="protein sequence ID" value="KEH42464.1"/>
    <property type="molecule type" value="Genomic_DNA"/>
</dbReference>
<evidence type="ECO:0000313" key="2">
    <source>
        <dbReference type="EnsemblPlants" id="KEH42464"/>
    </source>
</evidence>
<dbReference type="STRING" id="3880.A0A072VKC7"/>
<protein>
    <submittedName>
        <fullName evidence="1">Lipoate synthase, putative</fullName>
    </submittedName>
</protein>